<comment type="caution">
    <text evidence="1">The sequence shown here is derived from an EMBL/GenBank/DDBJ whole genome shotgun (WGS) entry which is preliminary data.</text>
</comment>
<dbReference type="EMBL" id="LNXV01000036">
    <property type="protein sequence ID" value="KTC77121.1"/>
    <property type="molecule type" value="Genomic_DNA"/>
</dbReference>
<dbReference type="STRING" id="29422.Lbru_3228"/>
<organism evidence="1 2">
    <name type="scientific">Legionella brunensis</name>
    <dbReference type="NCBI Taxonomy" id="29422"/>
    <lineage>
        <taxon>Bacteria</taxon>
        <taxon>Pseudomonadati</taxon>
        <taxon>Pseudomonadota</taxon>
        <taxon>Gammaproteobacteria</taxon>
        <taxon>Legionellales</taxon>
        <taxon>Legionellaceae</taxon>
        <taxon>Legionella</taxon>
    </lineage>
</organism>
<accession>A0A0W0S1R1</accession>
<protein>
    <submittedName>
        <fullName evidence="1">Essential GTPase</fullName>
    </submittedName>
</protein>
<reference evidence="1 2" key="1">
    <citation type="submission" date="2015-11" db="EMBL/GenBank/DDBJ databases">
        <title>Genomic analysis of 38 Legionella species identifies large and diverse effector repertoires.</title>
        <authorList>
            <person name="Burstein D."/>
            <person name="Amaro F."/>
            <person name="Zusman T."/>
            <person name="Lifshitz Z."/>
            <person name="Cohen O."/>
            <person name="Gilbert J.A."/>
            <person name="Pupko T."/>
            <person name="Shuman H.A."/>
            <person name="Segal G."/>
        </authorList>
    </citation>
    <scope>NUCLEOTIDE SEQUENCE [LARGE SCALE GENOMIC DNA]</scope>
    <source>
        <strain evidence="1 2">ATCC 43878</strain>
    </source>
</reference>
<dbReference type="Proteomes" id="UP000054742">
    <property type="component" value="Unassembled WGS sequence"/>
</dbReference>
<sequence length="52" mass="5827">DKDERASVVQAILDGLHWQGRVFEISAVSGEGTQQLCYSLMQLIDEMKETEA</sequence>
<name>A0A0W0S1R1_9GAMM</name>
<gene>
    <name evidence="1" type="primary">obgL</name>
    <name evidence="1" type="ORF">Lbru_3228</name>
</gene>
<feature type="non-terminal residue" evidence="1">
    <location>
        <position position="1"/>
    </location>
</feature>
<dbReference type="PATRIC" id="fig|29422.6.peg.3410"/>
<evidence type="ECO:0000313" key="1">
    <source>
        <dbReference type="EMBL" id="KTC77121.1"/>
    </source>
</evidence>
<dbReference type="AlphaFoldDB" id="A0A0W0S1R1"/>
<proteinExistence type="predicted"/>
<keyword evidence="2" id="KW-1185">Reference proteome</keyword>
<evidence type="ECO:0000313" key="2">
    <source>
        <dbReference type="Proteomes" id="UP000054742"/>
    </source>
</evidence>